<dbReference type="Proteomes" id="UP001163603">
    <property type="component" value="Chromosome 8"/>
</dbReference>
<protein>
    <submittedName>
        <fullName evidence="1">Uncharacterized protein</fullName>
    </submittedName>
</protein>
<gene>
    <name evidence="1" type="ORF">Pint_13831</name>
</gene>
<name>A0ACC0Y9K7_9ROSI</name>
<keyword evidence="2" id="KW-1185">Reference proteome</keyword>
<proteinExistence type="predicted"/>
<evidence type="ECO:0000313" key="1">
    <source>
        <dbReference type="EMBL" id="KAJ0031294.1"/>
    </source>
</evidence>
<reference evidence="2" key="1">
    <citation type="journal article" date="2023" name="G3 (Bethesda)">
        <title>Genome assembly and association tests identify interacting loci associated with vigor, precocity, and sex in interspecific pistachio rootstocks.</title>
        <authorList>
            <person name="Palmer W."/>
            <person name="Jacygrad E."/>
            <person name="Sagayaradj S."/>
            <person name="Cavanaugh K."/>
            <person name="Han R."/>
            <person name="Bertier L."/>
            <person name="Beede B."/>
            <person name="Kafkas S."/>
            <person name="Golino D."/>
            <person name="Preece J."/>
            <person name="Michelmore R."/>
        </authorList>
    </citation>
    <scope>NUCLEOTIDE SEQUENCE [LARGE SCALE GENOMIC DNA]</scope>
</reference>
<organism evidence="1 2">
    <name type="scientific">Pistacia integerrima</name>
    <dbReference type="NCBI Taxonomy" id="434235"/>
    <lineage>
        <taxon>Eukaryota</taxon>
        <taxon>Viridiplantae</taxon>
        <taxon>Streptophyta</taxon>
        <taxon>Embryophyta</taxon>
        <taxon>Tracheophyta</taxon>
        <taxon>Spermatophyta</taxon>
        <taxon>Magnoliopsida</taxon>
        <taxon>eudicotyledons</taxon>
        <taxon>Gunneridae</taxon>
        <taxon>Pentapetalae</taxon>
        <taxon>rosids</taxon>
        <taxon>malvids</taxon>
        <taxon>Sapindales</taxon>
        <taxon>Anacardiaceae</taxon>
        <taxon>Pistacia</taxon>
    </lineage>
</organism>
<comment type="caution">
    <text evidence="1">The sequence shown here is derived from an EMBL/GenBank/DDBJ whole genome shotgun (WGS) entry which is preliminary data.</text>
</comment>
<evidence type="ECO:0000313" key="2">
    <source>
        <dbReference type="Proteomes" id="UP001163603"/>
    </source>
</evidence>
<accession>A0ACC0Y9K7</accession>
<dbReference type="EMBL" id="CM047743">
    <property type="protein sequence ID" value="KAJ0031294.1"/>
    <property type="molecule type" value="Genomic_DNA"/>
</dbReference>
<sequence>MEKEGNLKGMLMGIKKGNEYVDFRTAMLTKPPVPSFSQFGLALQEHETKLILSMHMPFLANEAMDKTGVAELKNNVIHQQRQETLKDNNNNVPMIMLEEFPQELTILSLNDINDPSFYVESGATSQ</sequence>